<gene>
    <name evidence="1" type="ORF">HMN09_00990800</name>
</gene>
<name>A0A8H6SI78_MYCCL</name>
<proteinExistence type="predicted"/>
<accession>A0A8H6SI78</accession>
<dbReference type="Gene3D" id="3.30.70.100">
    <property type="match status" value="1"/>
</dbReference>
<dbReference type="SUPFAM" id="SSF54909">
    <property type="entry name" value="Dimeric alpha+beta barrel"/>
    <property type="match status" value="1"/>
</dbReference>
<sequence length="120" mass="13452">MPAPASIPTPHYAVIFTSKRVSHPNDGYPEMAARMDQLAAEQPGYLGVDHAAQPLPSELNDVSSTISSITVSYWRDEESIQAWKRNVDHLLAQRKGRTGWYLSYEVRVAKVERAYTFSAT</sequence>
<dbReference type="EMBL" id="JACAZE010000014">
    <property type="protein sequence ID" value="KAF7299839.1"/>
    <property type="molecule type" value="Genomic_DNA"/>
</dbReference>
<dbReference type="AlphaFoldDB" id="A0A8H6SI78"/>
<protein>
    <recommendedName>
        <fullName evidence="3">ABM domain-containing protein</fullName>
    </recommendedName>
</protein>
<dbReference type="InterPro" id="IPR052936">
    <property type="entry name" value="Jasmonate_Hydroxylase-like"/>
</dbReference>
<organism evidence="1 2">
    <name type="scientific">Mycena chlorophos</name>
    <name type="common">Agaric fungus</name>
    <name type="synonym">Agaricus chlorophos</name>
    <dbReference type="NCBI Taxonomy" id="658473"/>
    <lineage>
        <taxon>Eukaryota</taxon>
        <taxon>Fungi</taxon>
        <taxon>Dikarya</taxon>
        <taxon>Basidiomycota</taxon>
        <taxon>Agaricomycotina</taxon>
        <taxon>Agaricomycetes</taxon>
        <taxon>Agaricomycetidae</taxon>
        <taxon>Agaricales</taxon>
        <taxon>Marasmiineae</taxon>
        <taxon>Mycenaceae</taxon>
        <taxon>Mycena</taxon>
    </lineage>
</organism>
<dbReference type="PANTHER" id="PTHR37811:SF2">
    <property type="entry name" value="ABM DOMAIN-CONTAINING PROTEIN"/>
    <property type="match status" value="1"/>
</dbReference>
<evidence type="ECO:0000313" key="1">
    <source>
        <dbReference type="EMBL" id="KAF7299839.1"/>
    </source>
</evidence>
<keyword evidence="2" id="KW-1185">Reference proteome</keyword>
<dbReference type="OrthoDB" id="10263341at2759"/>
<evidence type="ECO:0000313" key="2">
    <source>
        <dbReference type="Proteomes" id="UP000613580"/>
    </source>
</evidence>
<evidence type="ECO:0008006" key="3">
    <source>
        <dbReference type="Google" id="ProtNLM"/>
    </source>
</evidence>
<dbReference type="PANTHER" id="PTHR37811">
    <property type="entry name" value="BLL5343 PROTEIN"/>
    <property type="match status" value="1"/>
</dbReference>
<dbReference type="InterPro" id="IPR011008">
    <property type="entry name" value="Dimeric_a/b-barrel"/>
</dbReference>
<comment type="caution">
    <text evidence="1">The sequence shown here is derived from an EMBL/GenBank/DDBJ whole genome shotgun (WGS) entry which is preliminary data.</text>
</comment>
<dbReference type="Proteomes" id="UP000613580">
    <property type="component" value="Unassembled WGS sequence"/>
</dbReference>
<reference evidence="1" key="1">
    <citation type="submission" date="2020-05" db="EMBL/GenBank/DDBJ databases">
        <title>Mycena genomes resolve the evolution of fungal bioluminescence.</title>
        <authorList>
            <person name="Tsai I.J."/>
        </authorList>
    </citation>
    <scope>NUCLEOTIDE SEQUENCE</scope>
    <source>
        <strain evidence="1">110903Hualien_Pintung</strain>
    </source>
</reference>